<reference evidence="1" key="1">
    <citation type="journal article" date="2019" name="Sci. Rep.">
        <title>Draft genome of Tanacetum cinerariifolium, the natural source of mosquito coil.</title>
        <authorList>
            <person name="Yamashiro T."/>
            <person name="Shiraishi A."/>
            <person name="Satake H."/>
            <person name="Nakayama K."/>
        </authorList>
    </citation>
    <scope>NUCLEOTIDE SEQUENCE</scope>
</reference>
<gene>
    <name evidence="1" type="ORF">Tci_927130</name>
</gene>
<accession>A0A699XE92</accession>
<comment type="caution">
    <text evidence="1">The sequence shown here is derived from an EMBL/GenBank/DDBJ whole genome shotgun (WGS) entry which is preliminary data.</text>
</comment>
<dbReference type="EMBL" id="BKCJ011814653">
    <property type="protein sequence ID" value="GFD55161.1"/>
    <property type="molecule type" value="Genomic_DNA"/>
</dbReference>
<feature type="non-terminal residue" evidence="1">
    <location>
        <position position="1"/>
    </location>
</feature>
<dbReference type="AlphaFoldDB" id="A0A699XE92"/>
<sequence length="91" mass="9669">ELADSLSEALIIDRLGDVDVAAEVVAALDLHLVVGGGQHHHRGPLQRAALGLDPGEDVGAAHVGQVEIEQHQRRAVLGGTIGRIEQEFERL</sequence>
<proteinExistence type="predicted"/>
<organism evidence="1">
    <name type="scientific">Tanacetum cinerariifolium</name>
    <name type="common">Dalmatian daisy</name>
    <name type="synonym">Chrysanthemum cinerariifolium</name>
    <dbReference type="NCBI Taxonomy" id="118510"/>
    <lineage>
        <taxon>Eukaryota</taxon>
        <taxon>Viridiplantae</taxon>
        <taxon>Streptophyta</taxon>
        <taxon>Embryophyta</taxon>
        <taxon>Tracheophyta</taxon>
        <taxon>Spermatophyta</taxon>
        <taxon>Magnoliopsida</taxon>
        <taxon>eudicotyledons</taxon>
        <taxon>Gunneridae</taxon>
        <taxon>Pentapetalae</taxon>
        <taxon>asterids</taxon>
        <taxon>campanulids</taxon>
        <taxon>Asterales</taxon>
        <taxon>Asteraceae</taxon>
        <taxon>Asteroideae</taxon>
        <taxon>Anthemideae</taxon>
        <taxon>Anthemidinae</taxon>
        <taxon>Tanacetum</taxon>
    </lineage>
</organism>
<evidence type="ECO:0000313" key="1">
    <source>
        <dbReference type="EMBL" id="GFD55161.1"/>
    </source>
</evidence>
<name>A0A699XE92_TANCI</name>
<feature type="non-terminal residue" evidence="1">
    <location>
        <position position="91"/>
    </location>
</feature>
<protein>
    <submittedName>
        <fullName evidence="1">Uncharacterized protein</fullName>
    </submittedName>
</protein>